<evidence type="ECO:0000256" key="2">
    <source>
        <dbReference type="ARBA" id="ARBA00022801"/>
    </source>
</evidence>
<dbReference type="EMBL" id="CP147920">
    <property type="protein sequence ID" value="XAU15219.1"/>
    <property type="molecule type" value="Genomic_DNA"/>
</dbReference>
<dbReference type="GO" id="GO:0004386">
    <property type="term" value="F:helicase activity"/>
    <property type="evidence" value="ECO:0007669"/>
    <property type="project" value="UniProtKB-KW"/>
</dbReference>
<dbReference type="RefSeq" id="WP_345972782.1">
    <property type="nucleotide sequence ID" value="NZ_CP147920.1"/>
</dbReference>
<dbReference type="PANTHER" id="PTHR12131:SF1">
    <property type="entry name" value="ATP-DEPENDENT RNA HELICASE SUPV3L1, MITOCHONDRIAL-RELATED"/>
    <property type="match status" value="1"/>
</dbReference>
<dbReference type="SUPFAM" id="SSF52540">
    <property type="entry name" value="P-loop containing nucleoside triphosphate hydrolases"/>
    <property type="match status" value="1"/>
</dbReference>
<keyword evidence="4" id="KW-0067">ATP-binding</keyword>
<evidence type="ECO:0000313" key="8">
    <source>
        <dbReference type="Proteomes" id="UP001447842"/>
    </source>
</evidence>
<accession>A0ABZ3HAI1</accession>
<dbReference type="PROSITE" id="PS51194">
    <property type="entry name" value="HELICASE_CTER"/>
    <property type="match status" value="1"/>
</dbReference>
<feature type="domain" description="Helicase C-terminal" evidence="6">
    <location>
        <begin position="588"/>
        <end position="732"/>
    </location>
</feature>
<proteinExistence type="predicted"/>
<dbReference type="Pfam" id="PF22527">
    <property type="entry name" value="DEXQc_Suv3"/>
    <property type="match status" value="1"/>
</dbReference>
<dbReference type="PANTHER" id="PTHR12131">
    <property type="entry name" value="ATP-DEPENDENT RNA AND DNA HELICASE"/>
    <property type="match status" value="1"/>
</dbReference>
<dbReference type="InterPro" id="IPR050699">
    <property type="entry name" value="RNA-DNA_Helicase"/>
</dbReference>
<evidence type="ECO:0000256" key="3">
    <source>
        <dbReference type="ARBA" id="ARBA00022806"/>
    </source>
</evidence>
<dbReference type="InterPro" id="IPR027417">
    <property type="entry name" value="P-loop_NTPase"/>
</dbReference>
<protein>
    <submittedName>
        <fullName evidence="7">Helicase-related protein</fullName>
    </submittedName>
</protein>
<dbReference type="InterPro" id="IPR022192">
    <property type="entry name" value="SUV3_C"/>
</dbReference>
<feature type="domain" description="Helicase ATP-binding" evidence="5">
    <location>
        <begin position="427"/>
        <end position="606"/>
    </location>
</feature>
<dbReference type="Proteomes" id="UP001447842">
    <property type="component" value="Chromosome"/>
</dbReference>
<gene>
    <name evidence="7" type="ORF">WCY31_00615</name>
</gene>
<keyword evidence="1" id="KW-0547">Nucleotide-binding</keyword>
<evidence type="ECO:0000259" key="6">
    <source>
        <dbReference type="PROSITE" id="PS51194"/>
    </source>
</evidence>
<dbReference type="Gene3D" id="3.40.50.300">
    <property type="entry name" value="P-loop containing nucleotide triphosphate hydrolases"/>
    <property type="match status" value="2"/>
</dbReference>
<keyword evidence="3 7" id="KW-0347">Helicase</keyword>
<dbReference type="SMART" id="SM00490">
    <property type="entry name" value="HELICc"/>
    <property type="match status" value="1"/>
</dbReference>
<dbReference type="Gene3D" id="1.20.58.1080">
    <property type="match status" value="1"/>
</dbReference>
<dbReference type="InterPro" id="IPR055206">
    <property type="entry name" value="DEXQc_SUV3"/>
</dbReference>
<sequence>MAKKKKKLTRLNASIRRYFDGDGFDEGIERVDTATLGELVQTLGYIPESWEREELVRTLRRLWSDADIDLRQAITAFFTAEGRVYPSPNTKEPSVERSEKIDAILETMDVTPSEARALHNSFIEVRTKKITPEKMEAKLAHLRFEQKRARIEKACEGRFDLDDRFEFNALLDYDLFGEQFRKIHPLKTPAFSFTYLNDSDEAELVTEITAAKADVTRQKQAELTVFLSSLDASHPYLSPEQIVQTLKSAPPDGRLTLPPLPDSLLRTVLERQTPLSTMLQTDEEIVLGIRDGFTPEGFKHPVEHEAHLSLLRDPVLAAVWRGEPVEVTGGLDTALQNERDAFTSQLQTLADECAELAKLLSPSRDEILQWLEGELAEDLGDHLGINSKLWRKTLFHWERHIHDALLKRQRQELLGRTIRDFKNLFPLARELRRKLIFYTGPTNSGKTWRAMQALEKADTGYYLAPLRLLALEGYESLREHGIGASLITGEEQLIDEEATHISSTIEMLDFNTDVDVCVIDEVQMLGDRDRGWAWANAIIGAPAKTVIMTGSENAVDAVQKLADYLGEPLEIVHCERKNPLELMTHATPVTHIQPATAVIAFSRKEVLRLKQQLAQHFRVSVVYGNLSPEVRREEARRFREGETEVLVATDAIAMGLNLPIQTILFSRGDKFDGENQRPLTASEIHQISGRAGRYGIKEKGHVGAIRPDVLSMIHKQFHKPARPVTVPFNVMANLEHIKLVAGILEEESLAEILTFFVKNMQFTGPFRAANLESMLEAAAIVDRYELDLTAKFHLAAAPLTLKSPYIVAAYERYVRSLAQAKPIAYIPPAHLGEYALTTDELLEAEDRVKEISLYLWLAYRFADAFVDTDKAREWRSTLNRFIETSLKKSEFVPRCRQCTKPLPLNSEYAICQSCFRRLNREKRTASRTKERKFRT</sequence>
<organism evidence="7 8">
    <name type="scientific">Sulfurimonas diazotrophicus</name>
    <dbReference type="NCBI Taxonomy" id="3131939"/>
    <lineage>
        <taxon>Bacteria</taxon>
        <taxon>Pseudomonadati</taxon>
        <taxon>Campylobacterota</taxon>
        <taxon>Epsilonproteobacteria</taxon>
        <taxon>Campylobacterales</taxon>
        <taxon>Sulfurimonadaceae</taxon>
        <taxon>Sulfurimonas</taxon>
    </lineage>
</organism>
<dbReference type="Pfam" id="PF00271">
    <property type="entry name" value="Helicase_C"/>
    <property type="match status" value="1"/>
</dbReference>
<evidence type="ECO:0000256" key="1">
    <source>
        <dbReference type="ARBA" id="ARBA00022741"/>
    </source>
</evidence>
<dbReference type="InterPro" id="IPR001650">
    <property type="entry name" value="Helicase_C-like"/>
</dbReference>
<keyword evidence="2" id="KW-0378">Hydrolase</keyword>
<dbReference type="PROSITE" id="PS51192">
    <property type="entry name" value="HELICASE_ATP_BIND_1"/>
    <property type="match status" value="1"/>
</dbReference>
<evidence type="ECO:0000259" key="5">
    <source>
        <dbReference type="PROSITE" id="PS51192"/>
    </source>
</evidence>
<dbReference type="Pfam" id="PF12513">
    <property type="entry name" value="SUV3_C"/>
    <property type="match status" value="1"/>
</dbReference>
<evidence type="ECO:0000256" key="4">
    <source>
        <dbReference type="ARBA" id="ARBA00022840"/>
    </source>
</evidence>
<keyword evidence="8" id="KW-1185">Reference proteome</keyword>
<evidence type="ECO:0000313" key="7">
    <source>
        <dbReference type="EMBL" id="XAU15219.1"/>
    </source>
</evidence>
<dbReference type="SMART" id="SM00487">
    <property type="entry name" value="DEXDc"/>
    <property type="match status" value="1"/>
</dbReference>
<reference evidence="7 8" key="1">
    <citation type="submission" date="2024-03" db="EMBL/GenBank/DDBJ databases">
        <title>Sulfurimonas sp. HSL3-1.</title>
        <authorList>
            <person name="Wang S."/>
        </authorList>
    </citation>
    <scope>NUCLEOTIDE SEQUENCE [LARGE SCALE GENOMIC DNA]</scope>
    <source>
        <strain evidence="7 8">HSL3-1</strain>
    </source>
</reference>
<dbReference type="InterPro" id="IPR014001">
    <property type="entry name" value="Helicase_ATP-bd"/>
</dbReference>
<name>A0ABZ3HAI1_9BACT</name>
<dbReference type="Gene3D" id="1.20.272.40">
    <property type="match status" value="1"/>
</dbReference>